<dbReference type="RefSeq" id="WP_013579193.1">
    <property type="nucleotide sequence ID" value="NC_015064.1"/>
</dbReference>
<reference evidence="2" key="1">
    <citation type="submission" date="2011-01" db="EMBL/GenBank/DDBJ databases">
        <title>Complete sequence of chromosome of Acidobacterium sp. MP5ACTX9.</title>
        <authorList>
            <consortium name="US DOE Joint Genome Institute"/>
            <person name="Lucas S."/>
            <person name="Copeland A."/>
            <person name="Lapidus A."/>
            <person name="Cheng J.-F."/>
            <person name="Goodwin L."/>
            <person name="Pitluck S."/>
            <person name="Teshima H."/>
            <person name="Detter J.C."/>
            <person name="Han C."/>
            <person name="Tapia R."/>
            <person name="Land M."/>
            <person name="Hauser L."/>
            <person name="Kyrpides N."/>
            <person name="Ivanova N."/>
            <person name="Ovchinnikova G."/>
            <person name="Pagani I."/>
            <person name="Rawat S.R."/>
            <person name="Mannisto M."/>
            <person name="Haggblom M.M."/>
            <person name="Woyke T."/>
        </authorList>
    </citation>
    <scope>NUCLEOTIDE SEQUENCE [LARGE SCALE GENOMIC DNA]</scope>
    <source>
        <strain evidence="2">MP5ACTX9</strain>
    </source>
</reference>
<dbReference type="HOGENOM" id="CLU_959569_0_0_0"/>
<gene>
    <name evidence="1" type="ordered locus">AciX9_0800</name>
</gene>
<keyword evidence="2" id="KW-1185">Reference proteome</keyword>
<dbReference type="OrthoDB" id="7558595at2"/>
<name>E8X102_GRATM</name>
<organism evidence="2">
    <name type="scientific">Granulicella tundricola (strain ATCC BAA-1859 / DSM 23138 / MP5ACTX9)</name>
    <dbReference type="NCBI Taxonomy" id="1198114"/>
    <lineage>
        <taxon>Bacteria</taxon>
        <taxon>Pseudomonadati</taxon>
        <taxon>Acidobacteriota</taxon>
        <taxon>Terriglobia</taxon>
        <taxon>Terriglobales</taxon>
        <taxon>Acidobacteriaceae</taxon>
        <taxon>Granulicella</taxon>
    </lineage>
</organism>
<protein>
    <submittedName>
        <fullName evidence="1">Uncharacterized protein</fullName>
    </submittedName>
</protein>
<dbReference type="SUPFAM" id="SSF63825">
    <property type="entry name" value="YWTD domain"/>
    <property type="match status" value="1"/>
</dbReference>
<evidence type="ECO:0000313" key="1">
    <source>
        <dbReference type="EMBL" id="ADW67868.1"/>
    </source>
</evidence>
<dbReference type="Proteomes" id="UP000000343">
    <property type="component" value="Chromosome"/>
</dbReference>
<sequence length="335" mass="37066">MESQSPFDSRRIKLGLAHDAYKTDTVRIVERDLSGLTHLVSSRQGLWAVNHQECRLIAHGLFFGITITNQTIYLFESCDLPRSPLAMGRLAALTLAHDRIVDVKILAKGLDNGCHQIDFIDGKLQVLDTYNQRILSFATEGEQWTPEEIHPLDRKPTRGWKDDDPSYVHANSLLAVGDRTLLLLHNGGKHLGRNSEIAVFDKQWRELERWPLRGSGCHGLALLEDGTVLTCGSLEGTLLSPDDRIHVHVSPHMTRGLSVGKDSIVVGASRLVEREGRMTNSGTITFMDREFKVAAVLDVPAAPTEVRRLDGQDAGLSPYLATQPWGSKTNAPSIS</sequence>
<dbReference type="EMBL" id="CP002480">
    <property type="protein sequence ID" value="ADW67868.1"/>
    <property type="molecule type" value="Genomic_DNA"/>
</dbReference>
<dbReference type="KEGG" id="acm:AciX9_0800"/>
<dbReference type="eggNOG" id="ENOG5031DEM">
    <property type="taxonomic scope" value="Bacteria"/>
</dbReference>
<evidence type="ECO:0000313" key="2">
    <source>
        <dbReference type="Proteomes" id="UP000000343"/>
    </source>
</evidence>
<dbReference type="PaxDb" id="1198114-AciX9_0800"/>
<proteinExistence type="predicted"/>
<dbReference type="AlphaFoldDB" id="E8X102"/>
<accession>E8X102</accession>